<feature type="repeat" description="PPR" evidence="3">
    <location>
        <begin position="292"/>
        <end position="326"/>
    </location>
</feature>
<dbReference type="PANTHER" id="PTHR47926">
    <property type="entry name" value="PENTATRICOPEPTIDE REPEAT-CONTAINING PROTEIN"/>
    <property type="match status" value="1"/>
</dbReference>
<dbReference type="InterPro" id="IPR011990">
    <property type="entry name" value="TPR-like_helical_dom_sf"/>
</dbReference>
<reference evidence="5" key="4">
    <citation type="submission" date="2019-03" db="UniProtKB">
        <authorList>
            <consortium name="EnsemblPlants"/>
        </authorList>
    </citation>
    <scope>IDENTIFICATION</scope>
</reference>
<dbReference type="GO" id="GO:0003723">
    <property type="term" value="F:RNA binding"/>
    <property type="evidence" value="ECO:0007669"/>
    <property type="project" value="InterPro"/>
</dbReference>
<dbReference type="Pfam" id="PF20431">
    <property type="entry name" value="E_motif"/>
    <property type="match status" value="1"/>
</dbReference>
<feature type="repeat" description="PPR" evidence="3">
    <location>
        <begin position="494"/>
        <end position="528"/>
    </location>
</feature>
<dbReference type="FunFam" id="1.25.40.10:FF:000364">
    <property type="entry name" value="Pentatricopeptide repeat (PPR-like) superfamily protein"/>
    <property type="match status" value="1"/>
</dbReference>
<dbReference type="InterPro" id="IPR046848">
    <property type="entry name" value="E_motif"/>
</dbReference>
<dbReference type="STRING" id="200361.A0A453QZ19"/>
<reference evidence="6" key="1">
    <citation type="journal article" date="2014" name="Science">
        <title>Ancient hybridizations among the ancestral genomes of bread wheat.</title>
        <authorList>
            <consortium name="International Wheat Genome Sequencing Consortium,"/>
            <person name="Marcussen T."/>
            <person name="Sandve S.R."/>
            <person name="Heier L."/>
            <person name="Spannagl M."/>
            <person name="Pfeifer M."/>
            <person name="Jakobsen K.S."/>
            <person name="Wulff B.B."/>
            <person name="Steuernagel B."/>
            <person name="Mayer K.F."/>
            <person name="Olsen O.A."/>
        </authorList>
    </citation>
    <scope>NUCLEOTIDE SEQUENCE [LARGE SCALE GENOMIC DNA]</scope>
    <source>
        <strain evidence="6">cv. AL8/78</strain>
    </source>
</reference>
<dbReference type="EnsemblPlants" id="AET7Gv20380400.1">
    <property type="protein sequence ID" value="AET7Gv20380400.1"/>
    <property type="gene ID" value="AET7Gv20380400"/>
</dbReference>
<dbReference type="FunFam" id="1.25.40.10:FF:000463">
    <property type="entry name" value="Pentatricopeptide repeat-containing protein"/>
    <property type="match status" value="1"/>
</dbReference>
<proteinExistence type="predicted"/>
<dbReference type="Pfam" id="PF20430">
    <property type="entry name" value="Eplus_motif"/>
    <property type="match status" value="1"/>
</dbReference>
<feature type="repeat" description="PPR" evidence="3">
    <location>
        <begin position="393"/>
        <end position="427"/>
    </location>
</feature>
<reference evidence="5" key="5">
    <citation type="journal article" date="2021" name="G3 (Bethesda)">
        <title>Aegilops tauschii genome assembly Aet v5.0 features greater sequence contiguity and improved annotation.</title>
        <authorList>
            <person name="Wang L."/>
            <person name="Zhu T."/>
            <person name="Rodriguez J.C."/>
            <person name="Deal K.R."/>
            <person name="Dubcovsky J."/>
            <person name="McGuire P.E."/>
            <person name="Lux T."/>
            <person name="Spannagl M."/>
            <person name="Mayer K.F.X."/>
            <person name="Baldrich P."/>
            <person name="Meyers B.C."/>
            <person name="Huo N."/>
            <person name="Gu Y.Q."/>
            <person name="Zhou H."/>
            <person name="Devos K.M."/>
            <person name="Bennetzen J.L."/>
            <person name="Unver T."/>
            <person name="Budak H."/>
            <person name="Gulick P.J."/>
            <person name="Galiba G."/>
            <person name="Kalapos B."/>
            <person name="Nelson D.R."/>
            <person name="Li P."/>
            <person name="You F.M."/>
            <person name="Luo M.C."/>
            <person name="Dvorak J."/>
        </authorList>
    </citation>
    <scope>NUCLEOTIDE SEQUENCE [LARGE SCALE GENOMIC DNA]</scope>
    <source>
        <strain evidence="5">cv. AL8/78</strain>
    </source>
</reference>
<feature type="repeat" description="PPR" evidence="3">
    <location>
        <begin position="463"/>
        <end position="493"/>
    </location>
</feature>
<reference evidence="6" key="2">
    <citation type="journal article" date="2017" name="Nat. Plants">
        <title>The Aegilops tauschii genome reveals multiple impacts of transposons.</title>
        <authorList>
            <person name="Zhao G."/>
            <person name="Zou C."/>
            <person name="Li K."/>
            <person name="Wang K."/>
            <person name="Li T."/>
            <person name="Gao L."/>
            <person name="Zhang X."/>
            <person name="Wang H."/>
            <person name="Yang Z."/>
            <person name="Liu X."/>
            <person name="Jiang W."/>
            <person name="Mao L."/>
            <person name="Kong X."/>
            <person name="Jiao Y."/>
            <person name="Jia J."/>
        </authorList>
    </citation>
    <scope>NUCLEOTIDE SEQUENCE [LARGE SCALE GENOMIC DNA]</scope>
    <source>
        <strain evidence="6">cv. AL8/78</strain>
    </source>
</reference>
<dbReference type="GO" id="GO:0009451">
    <property type="term" value="P:RNA modification"/>
    <property type="evidence" value="ECO:0007669"/>
    <property type="project" value="InterPro"/>
</dbReference>
<evidence type="ECO:0000256" key="1">
    <source>
        <dbReference type="ARBA" id="ARBA00022737"/>
    </source>
</evidence>
<organism evidence="5 6">
    <name type="scientific">Aegilops tauschii subsp. strangulata</name>
    <name type="common">Goatgrass</name>
    <dbReference type="NCBI Taxonomy" id="200361"/>
    <lineage>
        <taxon>Eukaryota</taxon>
        <taxon>Viridiplantae</taxon>
        <taxon>Streptophyta</taxon>
        <taxon>Embryophyta</taxon>
        <taxon>Tracheophyta</taxon>
        <taxon>Spermatophyta</taxon>
        <taxon>Magnoliopsida</taxon>
        <taxon>Liliopsida</taxon>
        <taxon>Poales</taxon>
        <taxon>Poaceae</taxon>
        <taxon>BOP clade</taxon>
        <taxon>Pooideae</taxon>
        <taxon>Triticodae</taxon>
        <taxon>Triticeae</taxon>
        <taxon>Triticinae</taxon>
        <taxon>Aegilops</taxon>
    </lineage>
</organism>
<dbReference type="Pfam" id="PF01535">
    <property type="entry name" value="PPR"/>
    <property type="match status" value="4"/>
</dbReference>
<dbReference type="NCBIfam" id="TIGR00756">
    <property type="entry name" value="PPR"/>
    <property type="match status" value="5"/>
</dbReference>
<dbReference type="GO" id="GO:0008270">
    <property type="term" value="F:zinc ion binding"/>
    <property type="evidence" value="ECO:0007669"/>
    <property type="project" value="InterPro"/>
</dbReference>
<dbReference type="Pfam" id="PF14432">
    <property type="entry name" value="DYW_deaminase"/>
    <property type="match status" value="1"/>
</dbReference>
<dbReference type="Proteomes" id="UP000015105">
    <property type="component" value="Chromosome 7D"/>
</dbReference>
<dbReference type="InterPro" id="IPR002885">
    <property type="entry name" value="PPR_rpt"/>
</dbReference>
<evidence type="ECO:0000256" key="3">
    <source>
        <dbReference type="PROSITE-ProRule" id="PRU00708"/>
    </source>
</evidence>
<dbReference type="Gramene" id="AET7Gv20380400.1">
    <property type="protein sequence ID" value="AET7Gv20380400.1"/>
    <property type="gene ID" value="AET7Gv20380400"/>
</dbReference>
<keyword evidence="1" id="KW-0677">Repeat</keyword>
<evidence type="ECO:0000313" key="6">
    <source>
        <dbReference type="Proteomes" id="UP000015105"/>
    </source>
</evidence>
<keyword evidence="6" id="KW-1185">Reference proteome</keyword>
<name>A0A453QZ19_AEGTS</name>
<dbReference type="AlphaFoldDB" id="A0A453QZ19"/>
<evidence type="ECO:0000259" key="4">
    <source>
        <dbReference type="Pfam" id="PF14432"/>
    </source>
</evidence>
<dbReference type="FunFam" id="1.25.40.10:FF:000090">
    <property type="entry name" value="Pentatricopeptide repeat-containing protein, chloroplastic"/>
    <property type="match status" value="1"/>
</dbReference>
<sequence>TNPGHPHRPTEPMPSPGLPPPAAALLADVGALRRSYARLIALSSTLRHLDQILAVCLASGHYTLDPAPATSLLLRYAALRAPPRQLLRLFRAVPSPDRFIRNALLRSLPCLRPDLLFPCPDSFSFAFAATSLNTSSSRGGIASSSASARPLHGLAVAAGYAGDTFVASAFTKLYSTLSRGDDARKVFDAVPSPDTVLWNTLLAVLSGSEAMEAFVRMVGAGSAQPDSSTLSSVLPAAAEVADVTMGRCVHAFGEKCGLAQDEHVVTALISLYAKCGDVECARHLFDRMVAPDLVAYNALISGYSVNGMVGSSVELFKDLVTLGLRPTSSTLVALIPVHSPFGHEQLTRCLHAHVVKSGFDANAPVSTALTTLYCRLNDMESARKAFDAMPEKTMEAWNAMISGYAQNGLTEKAVALFQKMQALNVPPNQLTISSTLSACAQLGALSLGKWVHKIISKENLELNVYVMTALIDMYVKCGSIAEARRIFDRMDNKNVVSWNVMISGYGLHGQGAEALKLYKDMLDANLLPTSSTFLSVLYACSHGGLVEEGRTAFRSMTTDYGFTPGIEHCTCMVDLLGRAGRLKEAYELIPEFPKSAIGPGVWGALLAACMVHKDADLAKLASEKLFELEPENTGYYVLLSNLYTSKKQYSEAAGVRQEAKSKKLVKTPGCTLIEIGDKPHVFMAGDRVHPQSDAIYSYLEKLTTKMIEAGYRPDTEAALYDVEEEEKEHMVKVHSEKLAIAFGLLNTEPGTEIRIIKNLRVCLDCHNATKIISMVTQRLIVVRDASRFHHFRDGVCSCGDYW</sequence>
<evidence type="ECO:0000313" key="5">
    <source>
        <dbReference type="EnsemblPlants" id="AET7Gv20380400.1"/>
    </source>
</evidence>
<dbReference type="SUPFAM" id="SSF48452">
    <property type="entry name" value="TPR-like"/>
    <property type="match status" value="1"/>
</dbReference>
<evidence type="ECO:0000256" key="2">
    <source>
        <dbReference type="ARBA" id="ARBA00022946"/>
    </source>
</evidence>
<dbReference type="InterPro" id="IPR032867">
    <property type="entry name" value="DYW_dom"/>
</dbReference>
<dbReference type="PANTHER" id="PTHR47926:SF452">
    <property type="entry name" value="PENTATRICOPEPTIDE REPEAT-CONTAINING PROTEIN"/>
    <property type="match status" value="1"/>
</dbReference>
<feature type="domain" description="DYW" evidence="4">
    <location>
        <begin position="710"/>
        <end position="802"/>
    </location>
</feature>
<dbReference type="InterPro" id="IPR046960">
    <property type="entry name" value="PPR_At4g14850-like_plant"/>
</dbReference>
<dbReference type="Pfam" id="PF13041">
    <property type="entry name" value="PPR_2"/>
    <property type="match status" value="2"/>
</dbReference>
<keyword evidence="2" id="KW-0809">Transit peptide</keyword>
<accession>A0A453QZ19</accession>
<dbReference type="Gene3D" id="1.25.40.10">
    <property type="entry name" value="Tetratricopeptide repeat domain"/>
    <property type="match status" value="5"/>
</dbReference>
<protein>
    <recommendedName>
        <fullName evidence="4">DYW domain-containing protein</fullName>
    </recommendedName>
</protein>
<reference evidence="5" key="3">
    <citation type="journal article" date="2017" name="Nature">
        <title>Genome sequence of the progenitor of the wheat D genome Aegilops tauschii.</title>
        <authorList>
            <person name="Luo M.C."/>
            <person name="Gu Y.Q."/>
            <person name="Puiu D."/>
            <person name="Wang H."/>
            <person name="Twardziok S.O."/>
            <person name="Deal K.R."/>
            <person name="Huo N."/>
            <person name="Zhu T."/>
            <person name="Wang L."/>
            <person name="Wang Y."/>
            <person name="McGuire P.E."/>
            <person name="Liu S."/>
            <person name="Long H."/>
            <person name="Ramasamy R.K."/>
            <person name="Rodriguez J.C."/>
            <person name="Van S.L."/>
            <person name="Yuan L."/>
            <person name="Wang Z."/>
            <person name="Xia Z."/>
            <person name="Xiao L."/>
            <person name="Anderson O.D."/>
            <person name="Ouyang S."/>
            <person name="Liang Y."/>
            <person name="Zimin A.V."/>
            <person name="Pertea G."/>
            <person name="Qi P."/>
            <person name="Bennetzen J.L."/>
            <person name="Dai X."/>
            <person name="Dawson M.W."/>
            <person name="Muller H.G."/>
            <person name="Kugler K."/>
            <person name="Rivarola-Duarte L."/>
            <person name="Spannagl M."/>
            <person name="Mayer K.F.X."/>
            <person name="Lu F.H."/>
            <person name="Bevan M.W."/>
            <person name="Leroy P."/>
            <person name="Li P."/>
            <person name="You F.M."/>
            <person name="Sun Q."/>
            <person name="Liu Z."/>
            <person name="Lyons E."/>
            <person name="Wicker T."/>
            <person name="Salzberg S.L."/>
            <person name="Devos K.M."/>
            <person name="Dvorak J."/>
        </authorList>
    </citation>
    <scope>NUCLEOTIDE SEQUENCE [LARGE SCALE GENOMIC DNA]</scope>
    <source>
        <strain evidence="5">cv. AL8/78</strain>
    </source>
</reference>
<dbReference type="InterPro" id="IPR046849">
    <property type="entry name" value="E2_motif"/>
</dbReference>
<dbReference type="PROSITE" id="PS51375">
    <property type="entry name" value="PPR"/>
    <property type="match status" value="4"/>
</dbReference>